<organism evidence="2 3">
    <name type="scientific">Methylacidimicrobium cyclopophantes</name>
    <dbReference type="NCBI Taxonomy" id="1041766"/>
    <lineage>
        <taxon>Bacteria</taxon>
        <taxon>Pseudomonadati</taxon>
        <taxon>Verrucomicrobiota</taxon>
        <taxon>Methylacidimicrobium</taxon>
    </lineage>
</organism>
<feature type="transmembrane region" description="Helical" evidence="1">
    <location>
        <begin position="7"/>
        <end position="31"/>
    </location>
</feature>
<protein>
    <submittedName>
        <fullName evidence="2">Uncharacterized protein</fullName>
    </submittedName>
</protein>
<comment type="caution">
    <text evidence="2">The sequence shown here is derived from an EMBL/GenBank/DDBJ whole genome shotgun (WGS) entry which is preliminary data.</text>
</comment>
<dbReference type="RefSeq" id="WP_142524995.1">
    <property type="nucleotide sequence ID" value="NZ_CABFUZ020000105.1"/>
</dbReference>
<accession>A0A5E6M9L3</accession>
<evidence type="ECO:0000313" key="3">
    <source>
        <dbReference type="Proteomes" id="UP000381693"/>
    </source>
</evidence>
<evidence type="ECO:0000313" key="2">
    <source>
        <dbReference type="EMBL" id="VVM06084.1"/>
    </source>
</evidence>
<keyword evidence="1" id="KW-0472">Membrane</keyword>
<dbReference type="OrthoDB" id="197084at2"/>
<dbReference type="AlphaFoldDB" id="A0A5E6M9L3"/>
<reference evidence="2" key="1">
    <citation type="submission" date="2019-09" db="EMBL/GenBank/DDBJ databases">
        <authorList>
            <person name="Cremers G."/>
        </authorList>
    </citation>
    <scope>NUCLEOTIDE SEQUENCE [LARGE SCALE GENOMIC DNA]</scope>
    <source>
        <strain evidence="2">3B</strain>
    </source>
</reference>
<evidence type="ECO:0000256" key="1">
    <source>
        <dbReference type="SAM" id="Phobius"/>
    </source>
</evidence>
<dbReference type="Proteomes" id="UP000381693">
    <property type="component" value="Unassembled WGS sequence"/>
</dbReference>
<gene>
    <name evidence="2" type="ORF">MAMC_00937</name>
</gene>
<dbReference type="EMBL" id="CABFUZ020000105">
    <property type="protein sequence ID" value="VVM06084.1"/>
    <property type="molecule type" value="Genomic_DNA"/>
</dbReference>
<sequence length="69" mass="7720">MSLRQFHILFVTIVTCLFLGLGGWALMGYFHNEGGSLLWFGAGSLAVALIVVAYGIWFLRKTRRMGLIE</sequence>
<proteinExistence type="predicted"/>
<keyword evidence="1" id="KW-0812">Transmembrane</keyword>
<feature type="transmembrane region" description="Helical" evidence="1">
    <location>
        <begin position="37"/>
        <end position="59"/>
    </location>
</feature>
<keyword evidence="3" id="KW-1185">Reference proteome</keyword>
<name>A0A5E6M9L3_9BACT</name>
<keyword evidence="1" id="KW-1133">Transmembrane helix</keyword>